<dbReference type="EMBL" id="BLKM01000149">
    <property type="protein sequence ID" value="GFG29517.1"/>
    <property type="molecule type" value="Genomic_DNA"/>
</dbReference>
<accession>A0A6L2PHH8</accession>
<evidence type="ECO:0000313" key="2">
    <source>
        <dbReference type="Proteomes" id="UP000502823"/>
    </source>
</evidence>
<organism evidence="1 2">
    <name type="scientific">Coptotermes formosanus</name>
    <name type="common">Formosan subterranean termite</name>
    <dbReference type="NCBI Taxonomy" id="36987"/>
    <lineage>
        <taxon>Eukaryota</taxon>
        <taxon>Metazoa</taxon>
        <taxon>Ecdysozoa</taxon>
        <taxon>Arthropoda</taxon>
        <taxon>Hexapoda</taxon>
        <taxon>Insecta</taxon>
        <taxon>Pterygota</taxon>
        <taxon>Neoptera</taxon>
        <taxon>Polyneoptera</taxon>
        <taxon>Dictyoptera</taxon>
        <taxon>Blattodea</taxon>
        <taxon>Blattoidea</taxon>
        <taxon>Termitoidae</taxon>
        <taxon>Rhinotermitidae</taxon>
        <taxon>Coptotermes</taxon>
    </lineage>
</organism>
<reference evidence="2" key="1">
    <citation type="submission" date="2020-01" db="EMBL/GenBank/DDBJ databases">
        <title>Draft genome sequence of the Termite Coptotermes fromosanus.</title>
        <authorList>
            <person name="Itakura S."/>
            <person name="Yosikawa Y."/>
            <person name="Umezawa K."/>
        </authorList>
    </citation>
    <scope>NUCLEOTIDE SEQUENCE [LARGE SCALE GENOMIC DNA]</scope>
</reference>
<comment type="caution">
    <text evidence="1">The sequence shown here is derived from an EMBL/GenBank/DDBJ whole genome shotgun (WGS) entry which is preliminary data.</text>
</comment>
<dbReference type="InParanoid" id="A0A6L2PHH8"/>
<name>A0A6L2PHH8_COPFO</name>
<proteinExistence type="predicted"/>
<gene>
    <name evidence="1" type="ORF">Cfor_05068</name>
</gene>
<evidence type="ECO:0000313" key="1">
    <source>
        <dbReference type="EMBL" id="GFG29517.1"/>
    </source>
</evidence>
<dbReference type="Proteomes" id="UP000502823">
    <property type="component" value="Unassembled WGS sequence"/>
</dbReference>
<sequence length="95" mass="11181">MQLGYRKVCAGWVSNNFMDDHEAHRLGLPLMRLTYATHGEQFLEYIVTGDETSVNYMTFKTNITSLMWKQPSYPTEMQFRAMLLVRKSEQQKILN</sequence>
<dbReference type="AlphaFoldDB" id="A0A6L2PHH8"/>
<dbReference type="OrthoDB" id="10017160at2759"/>
<keyword evidence="2" id="KW-1185">Reference proteome</keyword>
<protein>
    <submittedName>
        <fullName evidence="1">Uncharacterized protein</fullName>
    </submittedName>
</protein>